<organism evidence="2 3">
    <name type="scientific">Marasmiellus scandens</name>
    <dbReference type="NCBI Taxonomy" id="2682957"/>
    <lineage>
        <taxon>Eukaryota</taxon>
        <taxon>Fungi</taxon>
        <taxon>Dikarya</taxon>
        <taxon>Basidiomycota</taxon>
        <taxon>Agaricomycotina</taxon>
        <taxon>Agaricomycetes</taxon>
        <taxon>Agaricomycetidae</taxon>
        <taxon>Agaricales</taxon>
        <taxon>Marasmiineae</taxon>
        <taxon>Omphalotaceae</taxon>
        <taxon>Marasmiellus</taxon>
    </lineage>
</organism>
<comment type="caution">
    <text evidence="2">The sequence shown here is derived from an EMBL/GenBank/DDBJ whole genome shotgun (WGS) entry which is preliminary data.</text>
</comment>
<keyword evidence="3" id="KW-1185">Reference proteome</keyword>
<evidence type="ECO:0000313" key="2">
    <source>
        <dbReference type="EMBL" id="KAK7441362.1"/>
    </source>
</evidence>
<sequence length="213" mass="24234">MVLRPRIRKAGTSNTPGPSLKVTQTTLSTNRSRQENLAPQVHLGHGRALFQDPATSTRPQGLAPAAGTDESFIPYVPVEPTPSRHYRKHEQQLARWNEVLPAAQEVYMEWLRVTNNLWDFPPMCLLSMRCSCCTNARELKIDVVRFDKFETIRLWTSDCNLAIVQLVQNGLFPCAPKQPMLTVDVRMLDFVSRLFLQVSPNHMAWCSAVENFL</sequence>
<accession>A0ABR1IXB7</accession>
<proteinExistence type="predicted"/>
<dbReference type="Proteomes" id="UP001498398">
    <property type="component" value="Unassembled WGS sequence"/>
</dbReference>
<feature type="region of interest" description="Disordered" evidence="1">
    <location>
        <begin position="1"/>
        <end position="32"/>
    </location>
</feature>
<evidence type="ECO:0000256" key="1">
    <source>
        <dbReference type="SAM" id="MobiDB-lite"/>
    </source>
</evidence>
<gene>
    <name evidence="2" type="ORF">VKT23_016609</name>
</gene>
<evidence type="ECO:0008006" key="4">
    <source>
        <dbReference type="Google" id="ProtNLM"/>
    </source>
</evidence>
<name>A0ABR1IXB7_9AGAR</name>
<evidence type="ECO:0000313" key="3">
    <source>
        <dbReference type="Proteomes" id="UP001498398"/>
    </source>
</evidence>
<protein>
    <recommendedName>
        <fullName evidence="4">CxC1-like cysteine cluster associated with KDZ transposases domain-containing protein</fullName>
    </recommendedName>
</protein>
<dbReference type="EMBL" id="JBANRG010000063">
    <property type="protein sequence ID" value="KAK7441362.1"/>
    <property type="molecule type" value="Genomic_DNA"/>
</dbReference>
<reference evidence="2 3" key="1">
    <citation type="submission" date="2024-01" db="EMBL/GenBank/DDBJ databases">
        <title>A draft genome for the cacao thread blight pathogen Marasmiellus scandens.</title>
        <authorList>
            <person name="Baruah I.K."/>
            <person name="Leung J."/>
            <person name="Bukari Y."/>
            <person name="Amoako-Attah I."/>
            <person name="Meinhardt L.W."/>
            <person name="Bailey B.A."/>
            <person name="Cohen S.P."/>
        </authorList>
    </citation>
    <scope>NUCLEOTIDE SEQUENCE [LARGE SCALE GENOMIC DNA]</scope>
    <source>
        <strain evidence="2 3">GH-19</strain>
    </source>
</reference>
<feature type="compositionally biased region" description="Polar residues" evidence="1">
    <location>
        <begin position="11"/>
        <end position="32"/>
    </location>
</feature>